<name>A0A1H9XMV1_9MICO</name>
<keyword evidence="5" id="KW-0689">Ribosomal protein</keyword>
<dbReference type="GO" id="GO:0005840">
    <property type="term" value="C:ribosome"/>
    <property type="evidence" value="ECO:0007669"/>
    <property type="project" value="UniProtKB-KW"/>
</dbReference>
<dbReference type="Pfam" id="PF13302">
    <property type="entry name" value="Acetyltransf_3"/>
    <property type="match status" value="1"/>
</dbReference>
<accession>A0A1H9XMV1</accession>
<dbReference type="InterPro" id="IPR016181">
    <property type="entry name" value="Acyl_CoA_acyltransferase"/>
</dbReference>
<keyword evidence="2" id="KW-0012">Acyltransferase</keyword>
<dbReference type="PROSITE" id="PS51186">
    <property type="entry name" value="GNAT"/>
    <property type="match status" value="1"/>
</dbReference>
<dbReference type="GO" id="GO:0008999">
    <property type="term" value="F:protein-N-terminal-alanine acetyltransferase activity"/>
    <property type="evidence" value="ECO:0007669"/>
    <property type="project" value="TreeGrafter"/>
</dbReference>
<protein>
    <submittedName>
        <fullName evidence="5">[SSU ribosomal protein S5P]-alanine acetyltransferase</fullName>
    </submittedName>
</protein>
<dbReference type="EMBL" id="FOHB01000009">
    <property type="protein sequence ID" value="SES47495.1"/>
    <property type="molecule type" value="Genomic_DNA"/>
</dbReference>
<keyword evidence="5" id="KW-0687">Ribonucleoprotein</keyword>
<organism evidence="5 6">
    <name type="scientific">Pedococcus cremeus</name>
    <dbReference type="NCBI Taxonomy" id="587636"/>
    <lineage>
        <taxon>Bacteria</taxon>
        <taxon>Bacillati</taxon>
        <taxon>Actinomycetota</taxon>
        <taxon>Actinomycetes</taxon>
        <taxon>Micrococcales</taxon>
        <taxon>Intrasporangiaceae</taxon>
        <taxon>Pedococcus</taxon>
    </lineage>
</organism>
<keyword evidence="1 5" id="KW-0808">Transferase</keyword>
<dbReference type="PANTHER" id="PTHR43792">
    <property type="entry name" value="GNAT FAMILY, PUTATIVE (AFU_ORTHOLOGUE AFUA_3G00765)-RELATED-RELATED"/>
    <property type="match status" value="1"/>
</dbReference>
<dbReference type="SUPFAM" id="SSF55729">
    <property type="entry name" value="Acyl-CoA N-acyltransferases (Nat)"/>
    <property type="match status" value="1"/>
</dbReference>
<dbReference type="PANTHER" id="PTHR43792:SF8">
    <property type="entry name" value="[RIBOSOMAL PROTEIN US5]-ALANINE N-ACETYLTRANSFERASE"/>
    <property type="match status" value="1"/>
</dbReference>
<dbReference type="AlphaFoldDB" id="A0A1H9XMV1"/>
<evidence type="ECO:0000256" key="1">
    <source>
        <dbReference type="ARBA" id="ARBA00022679"/>
    </source>
</evidence>
<comment type="similarity">
    <text evidence="3">Belongs to the acetyltransferase family. RimJ subfamily.</text>
</comment>
<evidence type="ECO:0000313" key="5">
    <source>
        <dbReference type="EMBL" id="SES47495.1"/>
    </source>
</evidence>
<dbReference type="RefSeq" id="WP_245735935.1">
    <property type="nucleotide sequence ID" value="NZ_FOHB01000009.1"/>
</dbReference>
<feature type="domain" description="N-acetyltransferase" evidence="4">
    <location>
        <begin position="10"/>
        <end position="180"/>
    </location>
</feature>
<reference evidence="6" key="1">
    <citation type="submission" date="2016-10" db="EMBL/GenBank/DDBJ databases">
        <authorList>
            <person name="Varghese N."/>
            <person name="Submissions S."/>
        </authorList>
    </citation>
    <scope>NUCLEOTIDE SEQUENCE [LARGE SCALE GENOMIC DNA]</scope>
    <source>
        <strain evidence="6">CGMCC 1.6963</strain>
    </source>
</reference>
<dbReference type="GO" id="GO:0005737">
    <property type="term" value="C:cytoplasm"/>
    <property type="evidence" value="ECO:0007669"/>
    <property type="project" value="TreeGrafter"/>
</dbReference>
<dbReference type="STRING" id="587636.SAMN05216199_4091"/>
<dbReference type="Gene3D" id="3.40.630.30">
    <property type="match status" value="1"/>
</dbReference>
<sequence>MTRQVDGAPPRTRLVSLADVPVLAELVRANRTFMAPYEPPRSEEYFTEAGQRALVRGLLTQYAQDRTVPHVVLDEDGAVVGRITLNEVVRGPFQSCNLGYWVAEQAGGRGLATAAVRHMTQQVAFADLGLHRVQAGTLVDNLRSQRVLEKNGFVRFGLAQRYLRIAGQWRDHVLFQLLNPVED</sequence>
<proteinExistence type="inferred from homology"/>
<keyword evidence="6" id="KW-1185">Reference proteome</keyword>
<evidence type="ECO:0000259" key="4">
    <source>
        <dbReference type="PROSITE" id="PS51186"/>
    </source>
</evidence>
<evidence type="ECO:0000313" key="6">
    <source>
        <dbReference type="Proteomes" id="UP000199019"/>
    </source>
</evidence>
<dbReference type="InterPro" id="IPR051531">
    <property type="entry name" value="N-acetyltransferase"/>
</dbReference>
<evidence type="ECO:0000256" key="3">
    <source>
        <dbReference type="ARBA" id="ARBA00038502"/>
    </source>
</evidence>
<evidence type="ECO:0000256" key="2">
    <source>
        <dbReference type="ARBA" id="ARBA00023315"/>
    </source>
</evidence>
<dbReference type="InterPro" id="IPR000182">
    <property type="entry name" value="GNAT_dom"/>
</dbReference>
<gene>
    <name evidence="5" type="ORF">SAMN05216199_4091</name>
</gene>
<dbReference type="Proteomes" id="UP000199019">
    <property type="component" value="Unassembled WGS sequence"/>
</dbReference>